<gene>
    <name evidence="5" type="ORF">B4U80_00285</name>
</gene>
<keyword evidence="6" id="KW-1185">Reference proteome</keyword>
<dbReference type="GO" id="GO:0050660">
    <property type="term" value="F:flavin adenine dinucleotide binding"/>
    <property type="evidence" value="ECO:0007669"/>
    <property type="project" value="InterPro"/>
</dbReference>
<sequence length="158" mass="18398">INNNEVKLFKNVFQPDLKHPQTLAIIGLIQPSGSLIPVSEMQSRWFAQLMKGDKKLPTKQKMLSEIEEDIKAINDRYYASKRHTIQIEYIPYMDKLASYVGCKPNLFRIAITDVKLWFQLIFGPIMSYQYRLTGPNHWAGARDALLTYKQRFIAPFKC</sequence>
<evidence type="ECO:0000256" key="1">
    <source>
        <dbReference type="ARBA" id="ARBA00009183"/>
    </source>
</evidence>
<dbReference type="EMBL" id="NCKV01028500">
    <property type="protein sequence ID" value="RWS19242.1"/>
    <property type="molecule type" value="Genomic_DNA"/>
</dbReference>
<evidence type="ECO:0000256" key="3">
    <source>
        <dbReference type="ARBA" id="ARBA00022827"/>
    </source>
</evidence>
<feature type="non-terminal residue" evidence="5">
    <location>
        <position position="1"/>
    </location>
</feature>
<dbReference type="SUPFAM" id="SSF51905">
    <property type="entry name" value="FAD/NAD(P)-binding domain"/>
    <property type="match status" value="1"/>
</dbReference>
<comment type="similarity">
    <text evidence="1">Belongs to the FMO family.</text>
</comment>
<dbReference type="InterPro" id="IPR036188">
    <property type="entry name" value="FAD/NAD-bd_sf"/>
</dbReference>
<name>A0A443RV49_9ACAR</name>
<dbReference type="GO" id="GO:0050661">
    <property type="term" value="F:NADP binding"/>
    <property type="evidence" value="ECO:0007669"/>
    <property type="project" value="InterPro"/>
</dbReference>
<feature type="non-terminal residue" evidence="5">
    <location>
        <position position="158"/>
    </location>
</feature>
<dbReference type="VEuPathDB" id="VectorBase:LDEU012798"/>
<dbReference type="PANTHER" id="PTHR23023">
    <property type="entry name" value="DIMETHYLANILINE MONOOXYGENASE"/>
    <property type="match status" value="1"/>
</dbReference>
<comment type="caution">
    <text evidence="5">The sequence shown here is derived from an EMBL/GenBank/DDBJ whole genome shotgun (WGS) entry which is preliminary data.</text>
</comment>
<keyword evidence="3" id="KW-0274">FAD</keyword>
<keyword evidence="4" id="KW-0560">Oxidoreductase</keyword>
<evidence type="ECO:0000313" key="5">
    <source>
        <dbReference type="EMBL" id="RWS19242.1"/>
    </source>
</evidence>
<protein>
    <submittedName>
        <fullName evidence="5">Dimethylaniline monooxygenase [N-oxide-forming] 5-like protein</fullName>
    </submittedName>
</protein>
<keyword evidence="2" id="KW-0285">Flavoprotein</keyword>
<proteinExistence type="inferred from homology"/>
<dbReference type="InterPro" id="IPR020946">
    <property type="entry name" value="Flavin_mOase-like"/>
</dbReference>
<dbReference type="Gene3D" id="3.50.50.60">
    <property type="entry name" value="FAD/NAD(P)-binding domain"/>
    <property type="match status" value="1"/>
</dbReference>
<accession>A0A443RV49</accession>
<evidence type="ECO:0000256" key="4">
    <source>
        <dbReference type="ARBA" id="ARBA00023002"/>
    </source>
</evidence>
<evidence type="ECO:0000313" key="6">
    <source>
        <dbReference type="Proteomes" id="UP000288716"/>
    </source>
</evidence>
<dbReference type="GO" id="GO:0004499">
    <property type="term" value="F:N,N-dimethylaniline monooxygenase activity"/>
    <property type="evidence" value="ECO:0007669"/>
    <property type="project" value="InterPro"/>
</dbReference>
<dbReference type="InterPro" id="IPR050346">
    <property type="entry name" value="FMO-like"/>
</dbReference>
<organism evidence="5 6">
    <name type="scientific">Leptotrombidium deliense</name>
    <dbReference type="NCBI Taxonomy" id="299467"/>
    <lineage>
        <taxon>Eukaryota</taxon>
        <taxon>Metazoa</taxon>
        <taxon>Ecdysozoa</taxon>
        <taxon>Arthropoda</taxon>
        <taxon>Chelicerata</taxon>
        <taxon>Arachnida</taxon>
        <taxon>Acari</taxon>
        <taxon>Acariformes</taxon>
        <taxon>Trombidiformes</taxon>
        <taxon>Prostigmata</taxon>
        <taxon>Anystina</taxon>
        <taxon>Parasitengona</taxon>
        <taxon>Trombiculoidea</taxon>
        <taxon>Trombiculidae</taxon>
        <taxon>Leptotrombidium</taxon>
    </lineage>
</organism>
<evidence type="ECO:0000256" key="2">
    <source>
        <dbReference type="ARBA" id="ARBA00022630"/>
    </source>
</evidence>
<dbReference type="Proteomes" id="UP000288716">
    <property type="component" value="Unassembled WGS sequence"/>
</dbReference>
<dbReference type="STRING" id="299467.A0A443RV49"/>
<reference evidence="5 6" key="1">
    <citation type="journal article" date="2018" name="Gigascience">
        <title>Genomes of trombidid mites reveal novel predicted allergens and laterally-transferred genes associated with secondary metabolism.</title>
        <authorList>
            <person name="Dong X."/>
            <person name="Chaisiri K."/>
            <person name="Xia D."/>
            <person name="Armstrong S.D."/>
            <person name="Fang Y."/>
            <person name="Donnelly M.J."/>
            <person name="Kadowaki T."/>
            <person name="McGarry J.W."/>
            <person name="Darby A.C."/>
            <person name="Makepeace B.L."/>
        </authorList>
    </citation>
    <scope>NUCLEOTIDE SEQUENCE [LARGE SCALE GENOMIC DNA]</scope>
    <source>
        <strain evidence="5">UoL-UT</strain>
    </source>
</reference>
<keyword evidence="5" id="KW-0503">Monooxygenase</keyword>
<dbReference type="OrthoDB" id="6503922at2759"/>
<dbReference type="Pfam" id="PF00743">
    <property type="entry name" value="FMO-like"/>
    <property type="match status" value="1"/>
</dbReference>
<dbReference type="AlphaFoldDB" id="A0A443RV49"/>